<dbReference type="InterPro" id="IPR051031">
    <property type="entry name" value="RING-box_E3_Ubiquitin_Ligase"/>
</dbReference>
<sequence>MEQENRIEIKSWQAVGVWRWNIKDDRCAIDKQSLFGSCLECEANQVQEECKIVQGLCNHGFHKHCIDRWLKQSNTCPLCNKEWSDSKIL</sequence>
<evidence type="ECO:0000256" key="9">
    <source>
        <dbReference type="ARBA" id="ARBA00022833"/>
    </source>
</evidence>
<evidence type="ECO:0000256" key="4">
    <source>
        <dbReference type="ARBA" id="ARBA00009273"/>
    </source>
</evidence>
<dbReference type="GO" id="GO:0005634">
    <property type="term" value="C:nucleus"/>
    <property type="evidence" value="ECO:0007669"/>
    <property type="project" value="UniProtKB-SubCell"/>
</dbReference>
<keyword evidence="9" id="KW-0862">Zinc</keyword>
<feature type="domain" description="RING-type" evidence="12">
    <location>
        <begin position="38"/>
        <end position="80"/>
    </location>
</feature>
<name>A0A8S1KWK2_PARPR</name>
<keyword evidence="5" id="KW-0963">Cytoplasm</keyword>
<dbReference type="Pfam" id="PF12678">
    <property type="entry name" value="zf-rbx1"/>
    <property type="match status" value="1"/>
</dbReference>
<evidence type="ECO:0000259" key="12">
    <source>
        <dbReference type="PROSITE" id="PS50089"/>
    </source>
</evidence>
<organism evidence="13 14">
    <name type="scientific">Paramecium primaurelia</name>
    <dbReference type="NCBI Taxonomy" id="5886"/>
    <lineage>
        <taxon>Eukaryota</taxon>
        <taxon>Sar</taxon>
        <taxon>Alveolata</taxon>
        <taxon>Ciliophora</taxon>
        <taxon>Intramacronucleata</taxon>
        <taxon>Oligohymenophorea</taxon>
        <taxon>Peniculida</taxon>
        <taxon>Parameciidae</taxon>
        <taxon>Paramecium</taxon>
    </lineage>
</organism>
<dbReference type="PROSITE" id="PS50089">
    <property type="entry name" value="ZF_RING_2"/>
    <property type="match status" value="1"/>
</dbReference>
<dbReference type="InterPro" id="IPR024766">
    <property type="entry name" value="Znf_RING_H2"/>
</dbReference>
<comment type="similarity">
    <text evidence="4">Belongs to the RING-box family.</text>
</comment>
<evidence type="ECO:0000313" key="13">
    <source>
        <dbReference type="EMBL" id="CAD8057066.1"/>
    </source>
</evidence>
<evidence type="ECO:0000256" key="5">
    <source>
        <dbReference type="ARBA" id="ARBA00022490"/>
    </source>
</evidence>
<evidence type="ECO:0000313" key="14">
    <source>
        <dbReference type="Proteomes" id="UP000688137"/>
    </source>
</evidence>
<dbReference type="Proteomes" id="UP000688137">
    <property type="component" value="Unassembled WGS sequence"/>
</dbReference>
<evidence type="ECO:0000256" key="8">
    <source>
        <dbReference type="ARBA" id="ARBA00022786"/>
    </source>
</evidence>
<protein>
    <recommendedName>
        <fullName evidence="12">RING-type domain-containing protein</fullName>
    </recommendedName>
</protein>
<keyword evidence="14" id="KW-1185">Reference proteome</keyword>
<dbReference type="GO" id="GO:0031463">
    <property type="term" value="C:Cul3-RING ubiquitin ligase complex"/>
    <property type="evidence" value="ECO:0007669"/>
    <property type="project" value="UniProtKB-ARBA"/>
</dbReference>
<dbReference type="PANTHER" id="PTHR11210">
    <property type="entry name" value="RING BOX"/>
    <property type="match status" value="1"/>
</dbReference>
<comment type="caution">
    <text evidence="13">The sequence shown here is derived from an EMBL/GenBank/DDBJ whole genome shotgun (WGS) entry which is preliminary data.</text>
</comment>
<evidence type="ECO:0000256" key="2">
    <source>
        <dbReference type="ARBA" id="ARBA00004496"/>
    </source>
</evidence>
<dbReference type="OMA" id="AHALWSW"/>
<keyword evidence="6" id="KW-0479">Metal-binding</keyword>
<evidence type="ECO:0000256" key="10">
    <source>
        <dbReference type="ARBA" id="ARBA00023242"/>
    </source>
</evidence>
<evidence type="ECO:0000256" key="11">
    <source>
        <dbReference type="PROSITE-ProRule" id="PRU00175"/>
    </source>
</evidence>
<evidence type="ECO:0000256" key="6">
    <source>
        <dbReference type="ARBA" id="ARBA00022723"/>
    </source>
</evidence>
<keyword evidence="10" id="KW-0539">Nucleus</keyword>
<comment type="pathway">
    <text evidence="3">Protein modification; protein ubiquitination.</text>
</comment>
<evidence type="ECO:0000256" key="1">
    <source>
        <dbReference type="ARBA" id="ARBA00004123"/>
    </source>
</evidence>
<evidence type="ECO:0000256" key="7">
    <source>
        <dbReference type="ARBA" id="ARBA00022771"/>
    </source>
</evidence>
<dbReference type="FunFam" id="3.30.40.10:FF:000273">
    <property type="entry name" value="E3 ubiquitin-protein ligase RBX1"/>
    <property type="match status" value="1"/>
</dbReference>
<proteinExistence type="inferred from homology"/>
<comment type="subcellular location">
    <subcellularLocation>
        <location evidence="2">Cytoplasm</location>
    </subcellularLocation>
    <subcellularLocation>
        <location evidence="1">Nucleus</location>
    </subcellularLocation>
</comment>
<accession>A0A8S1KWK2</accession>
<dbReference type="InterPro" id="IPR001841">
    <property type="entry name" value="Znf_RING"/>
</dbReference>
<dbReference type="EMBL" id="CAJJDM010000023">
    <property type="protein sequence ID" value="CAD8057066.1"/>
    <property type="molecule type" value="Genomic_DNA"/>
</dbReference>
<dbReference type="GO" id="GO:0008270">
    <property type="term" value="F:zinc ion binding"/>
    <property type="evidence" value="ECO:0007669"/>
    <property type="project" value="UniProtKB-KW"/>
</dbReference>
<gene>
    <name evidence="13" type="ORF">PPRIM_AZ9-3.1.T0250244</name>
</gene>
<reference evidence="13" key="1">
    <citation type="submission" date="2021-01" db="EMBL/GenBank/DDBJ databases">
        <authorList>
            <consortium name="Genoscope - CEA"/>
            <person name="William W."/>
        </authorList>
    </citation>
    <scope>NUCLEOTIDE SEQUENCE</scope>
</reference>
<dbReference type="AlphaFoldDB" id="A0A8S1KWK2"/>
<keyword evidence="8" id="KW-0833">Ubl conjugation pathway</keyword>
<keyword evidence="7 11" id="KW-0863">Zinc-finger</keyword>
<dbReference type="GO" id="GO:0005737">
    <property type="term" value="C:cytoplasm"/>
    <property type="evidence" value="ECO:0007669"/>
    <property type="project" value="UniProtKB-SubCell"/>
</dbReference>
<evidence type="ECO:0000256" key="3">
    <source>
        <dbReference type="ARBA" id="ARBA00004906"/>
    </source>
</evidence>